<evidence type="ECO:0000256" key="4">
    <source>
        <dbReference type="SAM" id="MobiDB-lite"/>
    </source>
</evidence>
<proteinExistence type="predicted"/>
<dbReference type="GO" id="GO:0031012">
    <property type="term" value="C:extracellular matrix"/>
    <property type="evidence" value="ECO:0007669"/>
    <property type="project" value="TreeGrafter"/>
</dbReference>
<reference evidence="7" key="1">
    <citation type="submission" date="2023-07" db="EMBL/GenBank/DDBJ databases">
        <title>Chromosome-level Genome Assembly of Striped Snakehead (Channa striata).</title>
        <authorList>
            <person name="Liu H."/>
        </authorList>
    </citation>
    <scope>NUCLEOTIDE SEQUENCE</scope>
    <source>
        <strain evidence="7">Gz</strain>
        <tissue evidence="7">Muscle</tissue>
    </source>
</reference>
<protein>
    <recommendedName>
        <fullName evidence="6">Cystatin domain-containing protein</fullName>
    </recommendedName>
</protein>
<feature type="domain" description="Cystatin" evidence="6">
    <location>
        <begin position="141"/>
        <end position="248"/>
    </location>
</feature>
<feature type="domain" description="Cystatin" evidence="6">
    <location>
        <begin position="16"/>
        <end position="128"/>
    </location>
</feature>
<evidence type="ECO:0000256" key="1">
    <source>
        <dbReference type="ARBA" id="ARBA00022729"/>
    </source>
</evidence>
<evidence type="ECO:0000313" key="8">
    <source>
        <dbReference type="Proteomes" id="UP001187415"/>
    </source>
</evidence>
<name>A0AA88INS2_CHASR</name>
<evidence type="ECO:0000256" key="3">
    <source>
        <dbReference type="ARBA" id="ARBA00023180"/>
    </source>
</evidence>
<keyword evidence="3" id="KW-0325">Glycoprotein</keyword>
<dbReference type="GO" id="GO:0072562">
    <property type="term" value="C:blood microparticle"/>
    <property type="evidence" value="ECO:0007669"/>
    <property type="project" value="TreeGrafter"/>
</dbReference>
<feature type="compositionally biased region" description="Pro residues" evidence="4">
    <location>
        <begin position="388"/>
        <end position="410"/>
    </location>
</feature>
<evidence type="ECO:0000313" key="7">
    <source>
        <dbReference type="EMBL" id="KAK2815994.1"/>
    </source>
</evidence>
<keyword evidence="8" id="KW-1185">Reference proteome</keyword>
<dbReference type="GO" id="GO:0004869">
    <property type="term" value="F:cysteine-type endopeptidase inhibitor activity"/>
    <property type="evidence" value="ECO:0007669"/>
    <property type="project" value="InterPro"/>
</dbReference>
<dbReference type="EMBL" id="JAUPFM010000022">
    <property type="protein sequence ID" value="KAK2815994.1"/>
    <property type="molecule type" value="Genomic_DNA"/>
</dbReference>
<feature type="compositionally biased region" description="Basic residues" evidence="4">
    <location>
        <begin position="296"/>
        <end position="309"/>
    </location>
</feature>
<dbReference type="PANTHER" id="PTHR13814">
    <property type="entry name" value="FETUIN"/>
    <property type="match status" value="1"/>
</dbReference>
<dbReference type="Gene3D" id="3.10.450.10">
    <property type="match status" value="2"/>
</dbReference>
<evidence type="ECO:0000259" key="6">
    <source>
        <dbReference type="SMART" id="SM00043"/>
    </source>
</evidence>
<dbReference type="InterPro" id="IPR046350">
    <property type="entry name" value="Cystatin_sf"/>
</dbReference>
<evidence type="ECO:0000256" key="5">
    <source>
        <dbReference type="SAM" id="SignalP"/>
    </source>
</evidence>
<feature type="chain" id="PRO_5041695211" description="Cystatin domain-containing protein" evidence="5">
    <location>
        <begin position="26"/>
        <end position="454"/>
    </location>
</feature>
<dbReference type="Proteomes" id="UP001187415">
    <property type="component" value="Unassembled WGS sequence"/>
</dbReference>
<feature type="region of interest" description="Disordered" evidence="4">
    <location>
        <begin position="256"/>
        <end position="410"/>
    </location>
</feature>
<feature type="signal peptide" evidence="5">
    <location>
        <begin position="1"/>
        <end position="25"/>
    </location>
</feature>
<gene>
    <name evidence="7" type="ORF">Q5P01_026461</name>
</gene>
<dbReference type="SUPFAM" id="SSF54403">
    <property type="entry name" value="Cystatin/monellin"/>
    <property type="match status" value="2"/>
</dbReference>
<dbReference type="InterPro" id="IPR050735">
    <property type="entry name" value="Kininogen_Fetuin_HRG"/>
</dbReference>
<keyword evidence="2" id="KW-1015">Disulfide bond</keyword>
<sequence length="454" mass="49084">MKRLLVLGLLSSAGLLCCAAPAVESVVCTGDGIGPAASLTMQHINKYHRHGYKFRFNDTLGHKLEKTDDGCNVELHLGLLETKCHVVNPTPFEDCPLREHYAREVMANCSVEVTVKSGEAKVVKYLCDTEQVLSNREMVQICPDCPVLIPLNSTEGLKSVHEAVKKFNENTTHQHYYILKEVGRISSGYIMMSGMNYYAEFALVETSCPVGSRIVIEACKPLCPDRAHHAFCRSSYSDTNGLGSLDCEFYPPLNTTAPGPGEKDKCQHPHHSGHHDGHGHDRHGHGHDRHGEGHGHHGHGHDHHGHGHDRHGEGQGAPPQDQGQGQGHGQKHRPHGNGQGQGAPPNAHGRGHGPPPNAHGQGHGQKHSPHGNGQGQGPPPHAHDHGHGPPPHADCQGPPPHAHGHGPPPGHGRWPNNKCFLPCRGLLANADPALHPICPWPFPEPKHKPKPSQS</sequence>
<comment type="caution">
    <text evidence="7">The sequence shown here is derived from an EMBL/GenBank/DDBJ whole genome shotgun (WGS) entry which is preliminary data.</text>
</comment>
<dbReference type="CDD" id="cd00042">
    <property type="entry name" value="CY"/>
    <property type="match status" value="1"/>
</dbReference>
<dbReference type="AlphaFoldDB" id="A0AA88INS2"/>
<dbReference type="PANTHER" id="PTHR13814:SF6">
    <property type="entry name" value="ALPHA-2-HS-GLYCOPROTEIN"/>
    <property type="match status" value="1"/>
</dbReference>
<dbReference type="InterPro" id="IPR000010">
    <property type="entry name" value="Cystatin_dom"/>
</dbReference>
<organism evidence="7 8">
    <name type="scientific">Channa striata</name>
    <name type="common">Snakehead murrel</name>
    <name type="synonym">Ophicephalus striatus</name>
    <dbReference type="NCBI Taxonomy" id="64152"/>
    <lineage>
        <taxon>Eukaryota</taxon>
        <taxon>Metazoa</taxon>
        <taxon>Chordata</taxon>
        <taxon>Craniata</taxon>
        <taxon>Vertebrata</taxon>
        <taxon>Euteleostomi</taxon>
        <taxon>Actinopterygii</taxon>
        <taxon>Neopterygii</taxon>
        <taxon>Teleostei</taxon>
        <taxon>Neoteleostei</taxon>
        <taxon>Acanthomorphata</taxon>
        <taxon>Anabantaria</taxon>
        <taxon>Anabantiformes</taxon>
        <taxon>Channoidei</taxon>
        <taxon>Channidae</taxon>
        <taxon>Channa</taxon>
    </lineage>
</organism>
<accession>A0AA88INS2</accession>
<keyword evidence="1 5" id="KW-0732">Signal</keyword>
<dbReference type="Pfam" id="PF00031">
    <property type="entry name" value="Cystatin"/>
    <property type="match status" value="1"/>
</dbReference>
<dbReference type="SMART" id="SM00043">
    <property type="entry name" value="CY"/>
    <property type="match status" value="2"/>
</dbReference>
<evidence type="ECO:0000256" key="2">
    <source>
        <dbReference type="ARBA" id="ARBA00023157"/>
    </source>
</evidence>